<reference evidence="3 4" key="1">
    <citation type="submission" date="2023-07" db="EMBL/GenBank/DDBJ databases">
        <title>Sorghum-associated microbial communities from plants grown in Nebraska, USA.</title>
        <authorList>
            <person name="Schachtman D."/>
        </authorList>
    </citation>
    <scope>NUCLEOTIDE SEQUENCE [LARGE SCALE GENOMIC DNA]</scope>
    <source>
        <strain evidence="3 4">3262</strain>
    </source>
</reference>
<organism evidence="3 4">
    <name type="scientific">Mucilaginibacter pocheonensis</name>
    <dbReference type="NCBI Taxonomy" id="398050"/>
    <lineage>
        <taxon>Bacteria</taxon>
        <taxon>Pseudomonadati</taxon>
        <taxon>Bacteroidota</taxon>
        <taxon>Sphingobacteriia</taxon>
        <taxon>Sphingobacteriales</taxon>
        <taxon>Sphingobacteriaceae</taxon>
        <taxon>Mucilaginibacter</taxon>
    </lineage>
</organism>
<dbReference type="InterPro" id="IPR005182">
    <property type="entry name" value="YdbS-like_PH"/>
</dbReference>
<keyword evidence="4" id="KW-1185">Reference proteome</keyword>
<dbReference type="EMBL" id="JAVDUU010000003">
    <property type="protein sequence ID" value="MDR6943663.1"/>
    <property type="molecule type" value="Genomic_DNA"/>
</dbReference>
<proteinExistence type="predicted"/>
<evidence type="ECO:0000313" key="4">
    <source>
        <dbReference type="Proteomes" id="UP001247620"/>
    </source>
</evidence>
<comment type="caution">
    <text evidence="3">The sequence shown here is derived from an EMBL/GenBank/DDBJ whole genome shotgun (WGS) entry which is preliminary data.</text>
</comment>
<gene>
    <name evidence="3" type="ORF">J2W55_003516</name>
</gene>
<feature type="transmembrane region" description="Helical" evidence="1">
    <location>
        <begin position="40"/>
        <end position="58"/>
    </location>
</feature>
<dbReference type="Proteomes" id="UP001247620">
    <property type="component" value="Unassembled WGS sequence"/>
</dbReference>
<feature type="domain" description="YdbS-like PH" evidence="2">
    <location>
        <begin position="60"/>
        <end position="129"/>
    </location>
</feature>
<keyword evidence="1" id="KW-1133">Transmembrane helix</keyword>
<evidence type="ECO:0000259" key="2">
    <source>
        <dbReference type="Pfam" id="PF03703"/>
    </source>
</evidence>
<feature type="transmembrane region" description="Helical" evidence="1">
    <location>
        <begin position="12"/>
        <end position="34"/>
    </location>
</feature>
<keyword evidence="1" id="KW-0812">Transmembrane</keyword>
<accession>A0ABU1TE56</accession>
<protein>
    <submittedName>
        <fullName evidence="3">Membrane protein YdbT with pleckstrin-like domain</fullName>
    </submittedName>
</protein>
<name>A0ABU1TE56_9SPHI</name>
<evidence type="ECO:0000256" key="1">
    <source>
        <dbReference type="SAM" id="Phobius"/>
    </source>
</evidence>
<dbReference type="RefSeq" id="WP_310098327.1">
    <property type="nucleotide sequence ID" value="NZ_JAVDUU010000003.1"/>
</dbReference>
<evidence type="ECO:0000313" key="3">
    <source>
        <dbReference type="EMBL" id="MDR6943663.1"/>
    </source>
</evidence>
<dbReference type="Pfam" id="PF03703">
    <property type="entry name" value="bPH_2"/>
    <property type="match status" value="1"/>
</dbReference>
<keyword evidence="1" id="KW-0472">Membrane</keyword>
<sequence length="152" mass="18008">MNHQDDITLKPSVIFSFIKVLPLLALALTFLFLAWKLSPYFIVFGIAVTGFAWYRILFLRNFEYLIGKEYIKISRGIFFKRIDQVEMYRVKDYIVTQSFILQIFRLMDVTLKSTDPENPVIWLRGIPLSDIIETIRERVQEARKINKIVELN</sequence>